<dbReference type="Proteomes" id="UP000332933">
    <property type="component" value="Unassembled WGS sequence"/>
</dbReference>
<reference evidence="2" key="2">
    <citation type="submission" date="2019-06" db="EMBL/GenBank/DDBJ databases">
        <title>Genomics analysis of Aphanomyces spp. identifies a new class of oomycete effector associated with host adaptation.</title>
        <authorList>
            <person name="Gaulin E."/>
        </authorList>
    </citation>
    <scope>NUCLEOTIDE SEQUENCE</scope>
    <source>
        <strain evidence="2">CBS 578.67</strain>
    </source>
</reference>
<proteinExistence type="predicted"/>
<reference evidence="3 4" key="1">
    <citation type="submission" date="2019-03" db="EMBL/GenBank/DDBJ databases">
        <authorList>
            <person name="Gaulin E."/>
            <person name="Dumas B."/>
        </authorList>
    </citation>
    <scope>NUCLEOTIDE SEQUENCE [LARGE SCALE GENOMIC DNA]</scope>
    <source>
        <strain evidence="3">CBS 568.67</strain>
    </source>
</reference>
<evidence type="ECO:0000313" key="4">
    <source>
        <dbReference type="Proteomes" id="UP000332933"/>
    </source>
</evidence>
<evidence type="ECO:0000256" key="1">
    <source>
        <dbReference type="SAM" id="MobiDB-lite"/>
    </source>
</evidence>
<gene>
    <name evidence="3" type="primary">Aste57867_6962</name>
    <name evidence="2" type="ORF">As57867_006940</name>
    <name evidence="3" type="ORF">ASTE57867_6962</name>
</gene>
<organism evidence="3 4">
    <name type="scientific">Aphanomyces stellatus</name>
    <dbReference type="NCBI Taxonomy" id="120398"/>
    <lineage>
        <taxon>Eukaryota</taxon>
        <taxon>Sar</taxon>
        <taxon>Stramenopiles</taxon>
        <taxon>Oomycota</taxon>
        <taxon>Saprolegniomycetes</taxon>
        <taxon>Saprolegniales</taxon>
        <taxon>Verrucalvaceae</taxon>
        <taxon>Aphanomyces</taxon>
    </lineage>
</organism>
<dbReference type="PANTHER" id="PTHR46586">
    <property type="entry name" value="ANKYRIN REPEAT-CONTAINING PROTEIN"/>
    <property type="match status" value="1"/>
</dbReference>
<dbReference type="Gene3D" id="1.25.40.20">
    <property type="entry name" value="Ankyrin repeat-containing domain"/>
    <property type="match status" value="1"/>
</dbReference>
<dbReference type="SUPFAM" id="SSF48403">
    <property type="entry name" value="Ankyrin repeat"/>
    <property type="match status" value="1"/>
</dbReference>
<evidence type="ECO:0000313" key="2">
    <source>
        <dbReference type="EMBL" id="KAF0705757.1"/>
    </source>
</evidence>
<dbReference type="EMBL" id="VJMH01003491">
    <property type="protein sequence ID" value="KAF0705757.1"/>
    <property type="molecule type" value="Genomic_DNA"/>
</dbReference>
<dbReference type="InterPro" id="IPR036770">
    <property type="entry name" value="Ankyrin_rpt-contain_sf"/>
</dbReference>
<name>A0A485KHG5_9STRA</name>
<protein>
    <submittedName>
        <fullName evidence="3">Aste57867_6962 protein</fullName>
    </submittedName>
</protein>
<feature type="region of interest" description="Disordered" evidence="1">
    <location>
        <begin position="485"/>
        <end position="504"/>
    </location>
</feature>
<dbReference type="InterPro" id="IPR052050">
    <property type="entry name" value="SecEffector_AnkRepeat"/>
</dbReference>
<sequence>MPQVTVLTTPDFVGLICQFQPGVPHDFLAFRHIECSYGTRADDMTPVMAPWLAVYGTSRLPLLVDSMPHTQSIIVTFAANHGRLDILQFMYDRYGLEAIQSWTFIFQLAAAKGDLATVQFLHRVGYSYEMEYGAEYALKNGHLPVLQYMLQSIDVAEMRDWIQDSAIRTTISQVELNTFRWLLDDWFPAVNPDLLDTNLATWFCLATNSDRHDLAHWLAPKVKATPRGAFEILSILLGSKDAAFLMSYVDTDIVLSTDDWRKLLHSCTIPRLAPLFDKLTCLQVGSTQRRASLKQCLEAAMVFGRYDLMQWLVETQTMEPLDVRATFASVKVAGEIGHLDLCGMDMAEFLTKHDVQFTRDCMLQIMCAYMRQTKLVDWNAWRIQPHDSIIMFAVSRFFNVLVKEEGSEAAVVGRCIQYLVASYPTPGLTLLRRVYQLWQSMLLNEDDVAKKRTIETEMLDEAKEMDRKAIVRWLLNETSAAGASQLATGANDAANRPTRRRRHH</sequence>
<dbReference type="PANTHER" id="PTHR46586:SF3">
    <property type="entry name" value="ANKYRIN REPEAT-CONTAINING PROTEIN"/>
    <property type="match status" value="1"/>
</dbReference>
<keyword evidence="4" id="KW-1185">Reference proteome</keyword>
<evidence type="ECO:0000313" key="3">
    <source>
        <dbReference type="EMBL" id="VFT83914.1"/>
    </source>
</evidence>
<dbReference type="AlphaFoldDB" id="A0A485KHG5"/>
<accession>A0A485KHG5</accession>
<dbReference type="EMBL" id="CAADRA010003503">
    <property type="protein sequence ID" value="VFT83914.1"/>
    <property type="molecule type" value="Genomic_DNA"/>
</dbReference>